<name>A0ABQ5YH51_9NEIS</name>
<dbReference type="RefSeq" id="WP_284197096.1">
    <property type="nucleotide sequence ID" value="NZ_BSOG01000003.1"/>
</dbReference>
<evidence type="ECO:0000313" key="2">
    <source>
        <dbReference type="EMBL" id="GLR14004.1"/>
    </source>
</evidence>
<keyword evidence="3" id="KW-1185">Reference proteome</keyword>
<proteinExistence type="predicted"/>
<accession>A0ABQ5YH51</accession>
<evidence type="ECO:0008006" key="4">
    <source>
        <dbReference type="Google" id="ProtNLM"/>
    </source>
</evidence>
<dbReference type="Proteomes" id="UP001156706">
    <property type="component" value="Unassembled WGS sequence"/>
</dbReference>
<evidence type="ECO:0000256" key="1">
    <source>
        <dbReference type="SAM" id="MobiDB-lite"/>
    </source>
</evidence>
<protein>
    <recommendedName>
        <fullName evidence="4">Peptidase S74 domain-containing protein</fullName>
    </recommendedName>
</protein>
<sequence length="469" mass="49932">MKKDWSAFWGSGAGSTYNFGSSAVKGTNNGDGTATLKWNDGRTSTVKQSEGIDGIAGRDNTLAQEWGYTYGYDKGKDFSAPTAVTANAAGYLATERAVQSTDLTSHHLNRILSEGSPLLEQAAGKAMQMSGARGLVNSSMAAQAGTEAMISQALPVASQDANTYFTQGRANQDADNSAKAFNANAENQIGMFNANAKNTANLAGFNANVGMARDQAQNRFTASQNQLNQDYTAAQADKDRAYNADQKALDRNFTLNQANLDRIERQRQYDVSMRMAQDQLNTQKFNTYSELYFRILDGTDSEAIKQSKFQHLQALYFGSATAPSPGTAANLTNSLPPATLPGAGVITRTPQGPTQDAPATGQTPLPTALFAPAEYNSPTPPQHGQVITLGGMTGTYVQGANGQGYLQLPNGDLYAVEQQGAPIEVGNVPNDREPGGRSGGRGSPYPDIDMGIGNIWRGPEQNLPDRGRL</sequence>
<organism evidence="2 3">
    <name type="scientific">Chitinimonas prasina</name>
    <dbReference type="NCBI Taxonomy" id="1434937"/>
    <lineage>
        <taxon>Bacteria</taxon>
        <taxon>Pseudomonadati</taxon>
        <taxon>Pseudomonadota</taxon>
        <taxon>Betaproteobacteria</taxon>
        <taxon>Neisseriales</taxon>
        <taxon>Chitinibacteraceae</taxon>
        <taxon>Chitinimonas</taxon>
    </lineage>
</organism>
<feature type="region of interest" description="Disordered" evidence="1">
    <location>
        <begin position="423"/>
        <end position="469"/>
    </location>
</feature>
<comment type="caution">
    <text evidence="2">The sequence shown here is derived from an EMBL/GenBank/DDBJ whole genome shotgun (WGS) entry which is preliminary data.</text>
</comment>
<reference evidence="3" key="1">
    <citation type="journal article" date="2019" name="Int. J. Syst. Evol. Microbiol.">
        <title>The Global Catalogue of Microorganisms (GCM) 10K type strain sequencing project: providing services to taxonomists for standard genome sequencing and annotation.</title>
        <authorList>
            <consortium name="The Broad Institute Genomics Platform"/>
            <consortium name="The Broad Institute Genome Sequencing Center for Infectious Disease"/>
            <person name="Wu L."/>
            <person name="Ma J."/>
        </authorList>
    </citation>
    <scope>NUCLEOTIDE SEQUENCE [LARGE SCALE GENOMIC DNA]</scope>
    <source>
        <strain evidence="3">NBRC 110044</strain>
    </source>
</reference>
<feature type="region of interest" description="Disordered" evidence="1">
    <location>
        <begin position="347"/>
        <end position="386"/>
    </location>
</feature>
<evidence type="ECO:0000313" key="3">
    <source>
        <dbReference type="Proteomes" id="UP001156706"/>
    </source>
</evidence>
<dbReference type="EMBL" id="BSOG01000003">
    <property type="protein sequence ID" value="GLR14004.1"/>
    <property type="molecule type" value="Genomic_DNA"/>
</dbReference>
<gene>
    <name evidence="2" type="ORF">GCM10007907_27940</name>
</gene>